<organism evidence="3 4">
    <name type="scientific">Kutzneria viridogrisea</name>
    <dbReference type="NCBI Taxonomy" id="47990"/>
    <lineage>
        <taxon>Bacteria</taxon>
        <taxon>Bacillati</taxon>
        <taxon>Actinomycetota</taxon>
        <taxon>Actinomycetes</taxon>
        <taxon>Pseudonocardiales</taxon>
        <taxon>Pseudonocardiaceae</taxon>
        <taxon>Kutzneria</taxon>
    </lineage>
</organism>
<name>A0ABR6BN20_9PSEU</name>
<dbReference type="Pfam" id="PF00652">
    <property type="entry name" value="Ricin_B_lectin"/>
    <property type="match status" value="1"/>
</dbReference>
<feature type="chain" id="PRO_5046389130" description="Ricin B lectin domain-containing protein" evidence="1">
    <location>
        <begin position="31"/>
        <end position="429"/>
    </location>
</feature>
<sequence>MRNEAVAMRLARLFTLLCACLLLAATSAVGGTQAAPLFKVLAFYNGTYDQAHISFVKEANQWFPQTAAQYNFSYESTNNWDRLNSIDPAQYQVVLFLDDSPHSAAQQAGFQRYVSNGGGWFGFHVAAYADNANDWPWYHNQFLGSGLFHSNTWGPTTAVLRVEDQTHPATKRLPGTFTSAVSEWYSWSNDLRTNPNIRILASVDPSSFPLGTDPNQSWYSGYYPILWTNKNYKMLYANFGHNAMDYPTDTTLSHTFSSEVQNRFVIDGLLWLGGASGNPTPPTDPINTGSWYGLANKGNGKCVDARSAASANGTVIQQYGCNSSNAQQFQLQTTSGGYYRVNTRLNSAQSLDVTGVSTADNAPIQLWSYTGGANQQWQPVAEGGGYYHLVNRNGGKCLAVPGASAADSVQLVQLACDGGAAQSFKLTAV</sequence>
<evidence type="ECO:0000259" key="2">
    <source>
        <dbReference type="SMART" id="SM00458"/>
    </source>
</evidence>
<dbReference type="Proteomes" id="UP000517916">
    <property type="component" value="Unassembled WGS sequence"/>
</dbReference>
<dbReference type="SMART" id="SM00458">
    <property type="entry name" value="RICIN"/>
    <property type="match status" value="1"/>
</dbReference>
<dbReference type="InterPro" id="IPR029010">
    <property type="entry name" value="ThuA-like"/>
</dbReference>
<comment type="caution">
    <text evidence="3">The sequence shown here is derived from an EMBL/GenBank/DDBJ whole genome shotgun (WGS) entry which is preliminary data.</text>
</comment>
<dbReference type="SUPFAM" id="SSF50370">
    <property type="entry name" value="Ricin B-like lectins"/>
    <property type="match status" value="1"/>
</dbReference>
<feature type="domain" description="Ricin B lectin" evidence="2">
    <location>
        <begin position="288"/>
        <end position="427"/>
    </location>
</feature>
<evidence type="ECO:0000313" key="3">
    <source>
        <dbReference type="EMBL" id="MBA8928263.1"/>
    </source>
</evidence>
<dbReference type="EMBL" id="JACJID010000004">
    <property type="protein sequence ID" value="MBA8928263.1"/>
    <property type="molecule type" value="Genomic_DNA"/>
</dbReference>
<gene>
    <name evidence="3" type="ORF">BC739_005480</name>
</gene>
<dbReference type="PANTHER" id="PTHR40469:SF2">
    <property type="entry name" value="GALACTOSE-BINDING DOMAIN-LIKE SUPERFAMILY PROTEIN"/>
    <property type="match status" value="1"/>
</dbReference>
<dbReference type="SUPFAM" id="SSF52317">
    <property type="entry name" value="Class I glutamine amidotransferase-like"/>
    <property type="match status" value="1"/>
</dbReference>
<protein>
    <recommendedName>
        <fullName evidence="2">Ricin B lectin domain-containing protein</fullName>
    </recommendedName>
</protein>
<dbReference type="PROSITE" id="PS50231">
    <property type="entry name" value="RICIN_B_LECTIN"/>
    <property type="match status" value="1"/>
</dbReference>
<dbReference type="InterPro" id="IPR029062">
    <property type="entry name" value="Class_I_gatase-like"/>
</dbReference>
<dbReference type="Gene3D" id="2.80.10.50">
    <property type="match status" value="2"/>
</dbReference>
<accession>A0ABR6BN20</accession>
<dbReference type="InterPro" id="IPR035992">
    <property type="entry name" value="Ricin_B-like_lectins"/>
</dbReference>
<proteinExistence type="predicted"/>
<dbReference type="RefSeq" id="WP_318296629.1">
    <property type="nucleotide sequence ID" value="NZ_BAAABQ010000073.1"/>
</dbReference>
<evidence type="ECO:0000256" key="1">
    <source>
        <dbReference type="SAM" id="SignalP"/>
    </source>
</evidence>
<reference evidence="3 4" key="1">
    <citation type="submission" date="2020-08" db="EMBL/GenBank/DDBJ databases">
        <title>Genomic Encyclopedia of Archaeal and Bacterial Type Strains, Phase II (KMG-II): from individual species to whole genera.</title>
        <authorList>
            <person name="Goeker M."/>
        </authorList>
    </citation>
    <scope>NUCLEOTIDE SEQUENCE [LARGE SCALE GENOMIC DNA]</scope>
    <source>
        <strain evidence="3 4">DSM 43850</strain>
    </source>
</reference>
<dbReference type="InterPro" id="IPR000772">
    <property type="entry name" value="Ricin_B_lectin"/>
</dbReference>
<dbReference type="PANTHER" id="PTHR40469">
    <property type="entry name" value="SECRETED GLYCOSYL HYDROLASE"/>
    <property type="match status" value="1"/>
</dbReference>
<evidence type="ECO:0000313" key="4">
    <source>
        <dbReference type="Proteomes" id="UP000517916"/>
    </source>
</evidence>
<keyword evidence="4" id="KW-1185">Reference proteome</keyword>
<dbReference type="Gene3D" id="3.40.50.880">
    <property type="match status" value="1"/>
</dbReference>
<keyword evidence="1" id="KW-0732">Signal</keyword>
<dbReference type="Pfam" id="PF06283">
    <property type="entry name" value="ThuA"/>
    <property type="match status" value="1"/>
</dbReference>
<feature type="signal peptide" evidence="1">
    <location>
        <begin position="1"/>
        <end position="30"/>
    </location>
</feature>